<evidence type="ECO:0000256" key="3">
    <source>
        <dbReference type="ARBA" id="ARBA00022692"/>
    </source>
</evidence>
<keyword evidence="3 6" id="KW-0812">Transmembrane</keyword>
<keyword evidence="2" id="KW-1003">Cell membrane</keyword>
<sequence length="359" mass="39749">MKLRVSIGLLLSLIFIYLSFWKPDISGLLSGETGLFSAFWGQTRIDLKGLGVALSKAHYGYVILGITLLLLSLFSRAQRWRIMIKPVYAEIRYWPVYSAMNIGYMINNILPLRMGEILRAYFLGKAEKISKTSVLATIVVERLLDSTAILILLSVTLFFFPFPDWIRNGLFYIGSAAVFLIAFLLGLLFATDWTIGILRTVLKPIPQRISHKIIRMVEGFASGLEVMRSSRHYAAILMHTVLLEACYILSVLFTLLAFDLISPDYPAIDANPLLASIVLLIIITIGIGLPSAPGAVGTFHGIVALGVSLFGVSAEASMGLAIVLHLANYIPLTVLGLVCFWTQQFKLSEIKEQFQKGET</sequence>
<evidence type="ECO:0000256" key="1">
    <source>
        <dbReference type="ARBA" id="ARBA00004651"/>
    </source>
</evidence>
<keyword evidence="5 6" id="KW-0472">Membrane</keyword>
<organism evidence="7 8">
    <name type="scientific">candidate division LCP-89 bacterium B3_LCP</name>
    <dbReference type="NCBI Taxonomy" id="2012998"/>
    <lineage>
        <taxon>Bacteria</taxon>
        <taxon>Pseudomonadati</taxon>
        <taxon>Bacteria division LCP-89</taxon>
    </lineage>
</organism>
<dbReference type="NCBIfam" id="TIGR00374">
    <property type="entry name" value="flippase-like domain"/>
    <property type="match status" value="1"/>
</dbReference>
<feature type="transmembrane region" description="Helical" evidence="6">
    <location>
        <begin position="58"/>
        <end position="75"/>
    </location>
</feature>
<feature type="transmembrane region" description="Helical" evidence="6">
    <location>
        <begin position="143"/>
        <end position="163"/>
    </location>
</feature>
<proteinExistence type="predicted"/>
<evidence type="ECO:0000256" key="5">
    <source>
        <dbReference type="ARBA" id="ARBA00023136"/>
    </source>
</evidence>
<dbReference type="AlphaFoldDB" id="A0A532UZP4"/>
<name>A0A532UZP4_UNCL8</name>
<dbReference type="EMBL" id="NJBN01000005">
    <property type="protein sequence ID" value="TKJ40388.1"/>
    <property type="molecule type" value="Genomic_DNA"/>
</dbReference>
<evidence type="ECO:0000256" key="4">
    <source>
        <dbReference type="ARBA" id="ARBA00022989"/>
    </source>
</evidence>
<feature type="transmembrane region" description="Helical" evidence="6">
    <location>
        <begin position="169"/>
        <end position="190"/>
    </location>
</feature>
<dbReference type="InterPro" id="IPR022791">
    <property type="entry name" value="L-PG_synthase/AglD"/>
</dbReference>
<feature type="transmembrane region" description="Helical" evidence="6">
    <location>
        <begin position="320"/>
        <end position="341"/>
    </location>
</feature>
<dbReference type="PANTHER" id="PTHR39087">
    <property type="entry name" value="UPF0104 MEMBRANE PROTEIN MJ1595"/>
    <property type="match status" value="1"/>
</dbReference>
<feature type="transmembrane region" description="Helical" evidence="6">
    <location>
        <begin position="296"/>
        <end position="314"/>
    </location>
</feature>
<comment type="caution">
    <text evidence="7">The sequence shown here is derived from an EMBL/GenBank/DDBJ whole genome shotgun (WGS) entry which is preliminary data.</text>
</comment>
<feature type="transmembrane region" description="Helical" evidence="6">
    <location>
        <begin position="236"/>
        <end position="258"/>
    </location>
</feature>
<evidence type="ECO:0000313" key="7">
    <source>
        <dbReference type="EMBL" id="TKJ40388.1"/>
    </source>
</evidence>
<accession>A0A532UZP4</accession>
<dbReference type="GO" id="GO:0005886">
    <property type="term" value="C:plasma membrane"/>
    <property type="evidence" value="ECO:0007669"/>
    <property type="project" value="UniProtKB-SubCell"/>
</dbReference>
<keyword evidence="4 6" id="KW-1133">Transmembrane helix</keyword>
<evidence type="ECO:0008006" key="9">
    <source>
        <dbReference type="Google" id="ProtNLM"/>
    </source>
</evidence>
<evidence type="ECO:0000256" key="2">
    <source>
        <dbReference type="ARBA" id="ARBA00022475"/>
    </source>
</evidence>
<gene>
    <name evidence="7" type="ORF">CEE37_08685</name>
</gene>
<protein>
    <recommendedName>
        <fullName evidence="9">TIGR00374 family protein</fullName>
    </recommendedName>
</protein>
<dbReference type="PANTHER" id="PTHR39087:SF2">
    <property type="entry name" value="UPF0104 MEMBRANE PROTEIN MJ1595"/>
    <property type="match status" value="1"/>
</dbReference>
<dbReference type="Pfam" id="PF03706">
    <property type="entry name" value="LPG_synthase_TM"/>
    <property type="match status" value="1"/>
</dbReference>
<comment type="subcellular location">
    <subcellularLocation>
        <location evidence="1">Cell membrane</location>
        <topology evidence="1">Multi-pass membrane protein</topology>
    </subcellularLocation>
</comment>
<evidence type="ECO:0000313" key="8">
    <source>
        <dbReference type="Proteomes" id="UP000319619"/>
    </source>
</evidence>
<dbReference type="Proteomes" id="UP000319619">
    <property type="component" value="Unassembled WGS sequence"/>
</dbReference>
<feature type="transmembrane region" description="Helical" evidence="6">
    <location>
        <begin position="270"/>
        <end position="289"/>
    </location>
</feature>
<reference evidence="7 8" key="1">
    <citation type="submission" date="2017-06" db="EMBL/GenBank/DDBJ databases">
        <title>Novel microbial phyla capable of carbon fixation and sulfur reduction in deep-sea sediments.</title>
        <authorList>
            <person name="Huang J."/>
            <person name="Baker B."/>
            <person name="Wang Y."/>
        </authorList>
    </citation>
    <scope>NUCLEOTIDE SEQUENCE [LARGE SCALE GENOMIC DNA]</scope>
    <source>
        <strain evidence="7">B3_LCP</strain>
    </source>
</reference>
<evidence type="ECO:0000256" key="6">
    <source>
        <dbReference type="SAM" id="Phobius"/>
    </source>
</evidence>